<dbReference type="Pfam" id="PF17102">
    <property type="entry name" value="Stealth_CR3"/>
    <property type="match status" value="1"/>
</dbReference>
<dbReference type="InterPro" id="IPR000800">
    <property type="entry name" value="Notch_dom"/>
</dbReference>
<dbReference type="Gene3D" id="3.30.300.320">
    <property type="match status" value="1"/>
</dbReference>
<sequence length="1112" mass="124884">MTIRRKTLINLIVVLVCIQLLFLATLTVIPTGASFTSIASLSRSLLIKYVTSIILTRPLTINTLNPLNVIRESNAKKSFNYDYLYVNDYINNNLGYGPIDVVYTWVNGSDPVWLESKRQAKGIKSSSSSSSSSAAEKKATKNTNITNSTDPVSDSSSSNRYRDSNELLYSLRSIQKHAPFIRHIYVVTDSQIPSWLNLRTPHLTLIPHSVIFDNTTDLPVFSSPSIESHLHSIPSLSQHFLYFNDDVFLGSETNPSDFLSTSGRQKFYTSWDVPKCNPGCSDTWIGDGYCDKACNVSSCNFDYPDCVNATSKGGKGGKGKGGRKKKNSKAMCAKGCPNTWVGDKVCDNRCNKFECGWDGGDCGIKRVWSSYKGGEAGNTFTRGGRVLSLDYGSTVAYVNLTSAFPYNSTGFEFVNARHDNDALVQNSILLKKHRVLMIMLRTEGMEMCGSWCDYDKGFNGTVGFKVEGEAMEDAGGNVTRRKVQKEFEVFVKPKEVRVEEPGREESVLKDGYAGSCDFDSSVVLSASVVRVKSSRLIFLNVGVEEAYGNWLRSREFRYDIDVGGIKKEGRVNVEEGMVRVEIENSAQGWVSGRLAIKEKTGSVGKKGGIEKEKKKKKKKRGGLLRNLFGKKVKEEEEEEIIGGGFETEDLCVEFLFNAGSEEGESGGNETEIDRRKLSEVVDFSDSVRKMDGVWHSVGLDGGEDDDDDDDGKIVEYSFLRGGSANTVEELETTKVQAIQMQTLEWFMTLFGQDQDQDESEAVPRRRLDTFGDSVVHVNQLYHKAFGVKQRKVPAHMPHMINKNIVAEMQQLWPKEWRKTSMNKFRQSDDMQYGFSYFYYLTYRRELILGLNKGNLKFFNSEAREDLLRMVWEDEVDTDGDGKLNGNEILSLSAMTLGDSAGEKYVRKMEDCLLGVNRTKMEMSTPKVEFLPYSESLLDSGAVLGYEHTKNCSMSYEGMKKFALSVAGGSRHKDAIVTNLDEVAFQMIGDDWNDTKAQLDSVRARRPKFICINDNMENPSEEVIELFQDFLKSFFPTKSIYELEDGVENVHLRLEEYDKVRSKVGLAVDAMGLFIILMSVFWLWRWMGVEGEGGVEDKEEKNKDKGGDKDKDS</sequence>
<evidence type="ECO:0000256" key="5">
    <source>
        <dbReference type="ARBA" id="ARBA00022989"/>
    </source>
</evidence>
<evidence type="ECO:0000256" key="7">
    <source>
        <dbReference type="ARBA" id="ARBA00023157"/>
    </source>
</evidence>
<protein>
    <recommendedName>
        <fullName evidence="11">LNR domain-containing protein</fullName>
    </recommendedName>
</protein>
<evidence type="ECO:0000313" key="13">
    <source>
        <dbReference type="Proteomes" id="UP001165160"/>
    </source>
</evidence>
<evidence type="ECO:0000256" key="9">
    <source>
        <dbReference type="ARBA" id="ARBA00046288"/>
    </source>
</evidence>
<comment type="subcellular location">
    <subcellularLocation>
        <location evidence="9">Endomembrane system</location>
        <topology evidence="9">Single-pass type I membrane protein</topology>
    </subcellularLocation>
</comment>
<feature type="domain" description="LNR" evidence="11">
    <location>
        <begin position="269"/>
        <end position="307"/>
    </location>
</feature>
<evidence type="ECO:0000256" key="1">
    <source>
        <dbReference type="ARBA" id="ARBA00007583"/>
    </source>
</evidence>
<keyword evidence="6" id="KW-0472">Membrane</keyword>
<evidence type="ECO:0000313" key="12">
    <source>
        <dbReference type="EMBL" id="GMI02419.1"/>
    </source>
</evidence>
<evidence type="ECO:0000256" key="3">
    <source>
        <dbReference type="ARBA" id="ARBA00022692"/>
    </source>
</evidence>
<dbReference type="Pfam" id="PF17103">
    <property type="entry name" value="Stealth_CR4"/>
    <property type="match status" value="1"/>
</dbReference>
<keyword evidence="2" id="KW-0808">Transferase</keyword>
<comment type="similarity">
    <text evidence="1">Belongs to the stealth family.</text>
</comment>
<dbReference type="Pfam" id="PF00066">
    <property type="entry name" value="Notch"/>
    <property type="match status" value="2"/>
</dbReference>
<proteinExistence type="inferred from homology"/>
<feature type="compositionally biased region" description="Low complexity" evidence="10">
    <location>
        <begin position="141"/>
        <end position="159"/>
    </location>
</feature>
<keyword evidence="13" id="KW-1185">Reference proteome</keyword>
<dbReference type="SMART" id="SM00004">
    <property type="entry name" value="NL"/>
    <property type="match status" value="2"/>
</dbReference>
<dbReference type="EMBL" id="BRXX01000283">
    <property type="protein sequence ID" value="GMI02419.1"/>
    <property type="molecule type" value="Genomic_DNA"/>
</dbReference>
<dbReference type="InterPro" id="IPR047141">
    <property type="entry name" value="Stealth"/>
</dbReference>
<dbReference type="InterPro" id="IPR021520">
    <property type="entry name" value="Stealth_CR2"/>
</dbReference>
<comment type="caution">
    <text evidence="12">The sequence shown here is derived from an EMBL/GenBank/DDBJ whole genome shotgun (WGS) entry which is preliminary data.</text>
</comment>
<dbReference type="InterPro" id="IPR035993">
    <property type="entry name" value="Notch-like_dom_sf"/>
</dbReference>
<evidence type="ECO:0000256" key="10">
    <source>
        <dbReference type="SAM" id="MobiDB-lite"/>
    </source>
</evidence>
<dbReference type="SUPFAM" id="SSF90193">
    <property type="entry name" value="Notch domain"/>
    <property type="match status" value="1"/>
</dbReference>
<reference evidence="13" key="1">
    <citation type="journal article" date="2023" name="Commun. Biol.">
        <title>Genome analysis of Parmales, the sister group of diatoms, reveals the evolutionary specialization of diatoms from phago-mixotrophs to photoautotrophs.</title>
        <authorList>
            <person name="Ban H."/>
            <person name="Sato S."/>
            <person name="Yoshikawa S."/>
            <person name="Yamada K."/>
            <person name="Nakamura Y."/>
            <person name="Ichinomiya M."/>
            <person name="Sato N."/>
            <person name="Blanc-Mathieu R."/>
            <person name="Endo H."/>
            <person name="Kuwata A."/>
            <person name="Ogata H."/>
        </authorList>
    </citation>
    <scope>NUCLEOTIDE SEQUENCE [LARGE SCALE GENOMIC DNA]</scope>
    <source>
        <strain evidence="13">NIES 3699</strain>
    </source>
</reference>
<feature type="region of interest" description="Disordered" evidence="10">
    <location>
        <begin position="1092"/>
        <end position="1112"/>
    </location>
</feature>
<keyword evidence="7" id="KW-1015">Disulfide bond</keyword>
<dbReference type="Pfam" id="PF11380">
    <property type="entry name" value="Stealth_CR2"/>
    <property type="match status" value="1"/>
</dbReference>
<evidence type="ECO:0000259" key="11">
    <source>
        <dbReference type="SMART" id="SM00004"/>
    </source>
</evidence>
<dbReference type="PROSITE" id="PS00018">
    <property type="entry name" value="EF_HAND_1"/>
    <property type="match status" value="1"/>
</dbReference>
<evidence type="ECO:0000256" key="8">
    <source>
        <dbReference type="ARBA" id="ARBA00023180"/>
    </source>
</evidence>
<accession>A0A9W7F6B0</accession>
<feature type="region of interest" description="Disordered" evidence="10">
    <location>
        <begin position="123"/>
        <end position="161"/>
    </location>
</feature>
<dbReference type="AlphaFoldDB" id="A0A9W7F6B0"/>
<organism evidence="12 13">
    <name type="scientific">Triparma verrucosa</name>
    <dbReference type="NCBI Taxonomy" id="1606542"/>
    <lineage>
        <taxon>Eukaryota</taxon>
        <taxon>Sar</taxon>
        <taxon>Stramenopiles</taxon>
        <taxon>Ochrophyta</taxon>
        <taxon>Bolidophyceae</taxon>
        <taxon>Parmales</taxon>
        <taxon>Triparmaceae</taxon>
        <taxon>Triparma</taxon>
    </lineage>
</organism>
<dbReference type="GO" id="GO:0016772">
    <property type="term" value="F:transferase activity, transferring phosphorus-containing groups"/>
    <property type="evidence" value="ECO:0007669"/>
    <property type="project" value="InterPro"/>
</dbReference>
<feature type="domain" description="LNR" evidence="11">
    <location>
        <begin position="325"/>
        <end position="363"/>
    </location>
</feature>
<keyword evidence="4" id="KW-0677">Repeat</keyword>
<name>A0A9W7F6B0_9STRA</name>
<evidence type="ECO:0000256" key="2">
    <source>
        <dbReference type="ARBA" id="ARBA00022679"/>
    </source>
</evidence>
<dbReference type="Proteomes" id="UP001165160">
    <property type="component" value="Unassembled WGS sequence"/>
</dbReference>
<keyword evidence="8" id="KW-0325">Glycoprotein</keyword>
<gene>
    <name evidence="12" type="ORF">TrVE_jg2886</name>
</gene>
<evidence type="ECO:0000256" key="6">
    <source>
        <dbReference type="ARBA" id="ARBA00023136"/>
    </source>
</evidence>
<dbReference type="InterPro" id="IPR031358">
    <property type="entry name" value="Stealth_CR1"/>
</dbReference>
<dbReference type="PANTHER" id="PTHR24045">
    <property type="match status" value="1"/>
</dbReference>
<keyword evidence="3" id="KW-0812">Transmembrane</keyword>
<keyword evidence="5" id="KW-1133">Transmembrane helix</keyword>
<dbReference type="Pfam" id="PF17101">
    <property type="entry name" value="Stealth_CR1"/>
    <property type="match status" value="1"/>
</dbReference>
<dbReference type="GO" id="GO:0005794">
    <property type="term" value="C:Golgi apparatus"/>
    <property type="evidence" value="ECO:0007669"/>
    <property type="project" value="TreeGrafter"/>
</dbReference>
<feature type="compositionally biased region" description="Basic and acidic residues" evidence="10">
    <location>
        <begin position="1094"/>
        <end position="1112"/>
    </location>
</feature>
<dbReference type="InterPro" id="IPR031357">
    <property type="entry name" value="Stealth_CR3"/>
</dbReference>
<dbReference type="PANTHER" id="PTHR24045:SF0">
    <property type="entry name" value="N-ACETYLGLUCOSAMINE-1-PHOSPHOTRANSFERASE SUBUNITS ALPHA_BETA"/>
    <property type="match status" value="1"/>
</dbReference>
<dbReference type="InterPro" id="IPR031356">
    <property type="entry name" value="Stealth_CR4"/>
</dbReference>
<evidence type="ECO:0000256" key="4">
    <source>
        <dbReference type="ARBA" id="ARBA00022737"/>
    </source>
</evidence>
<feature type="compositionally biased region" description="Low complexity" evidence="10">
    <location>
        <begin position="124"/>
        <end position="134"/>
    </location>
</feature>
<dbReference type="InterPro" id="IPR018247">
    <property type="entry name" value="EF_Hand_1_Ca_BS"/>
</dbReference>